<dbReference type="InterPro" id="IPR040911">
    <property type="entry name" value="Exostosin_GT47"/>
</dbReference>
<dbReference type="PANTHER" id="PTHR11062">
    <property type="entry name" value="EXOSTOSIN HEPARAN SULFATE GLYCOSYLTRANSFERASE -RELATED"/>
    <property type="match status" value="1"/>
</dbReference>
<proteinExistence type="predicted"/>
<sequence>MFSFIPNELFITKTKVIYPPFKNGLYMEEYFLNHVSTKNIKEDKQGRRYIPALWTNFQIEQWFPIRREEMQRTLDKWISENPSKNGYFTVVQHDDGPMLRLPPNTIVYGACTGNIQLPLIYQDLSNKLENIPPKTFKNKPILCSFVGSVTHNVRKTIIETYQKNPKFKFSINNGWTNNVSVNNQTTFIEITVNSKFALAPRGYGRSSFRFFEIFKLGTIPIYVWDDTEWLPYKNVLDYDKFCISIHISEIDLLEELLMSINETQYEKMFSEYKKIKHMFELDYMCKYICGEQLPIQESYLGVGKGFIESDNDVINITF</sequence>
<dbReference type="PANTHER" id="PTHR11062:SF281">
    <property type="entry name" value="EXOSTOSIN-LIKE 2"/>
    <property type="match status" value="1"/>
</dbReference>
<dbReference type="InterPro" id="IPR004263">
    <property type="entry name" value="Exostosin"/>
</dbReference>
<dbReference type="AlphaFoldDB" id="A0A6C0DBI8"/>
<dbReference type="EMBL" id="MN739577">
    <property type="protein sequence ID" value="QHT13867.1"/>
    <property type="molecule type" value="Genomic_DNA"/>
</dbReference>
<dbReference type="GO" id="GO:0016757">
    <property type="term" value="F:glycosyltransferase activity"/>
    <property type="evidence" value="ECO:0007669"/>
    <property type="project" value="InterPro"/>
</dbReference>
<reference evidence="2" key="1">
    <citation type="journal article" date="2020" name="Nature">
        <title>Giant virus diversity and host interactions through global metagenomics.</title>
        <authorList>
            <person name="Schulz F."/>
            <person name="Roux S."/>
            <person name="Paez-Espino D."/>
            <person name="Jungbluth S."/>
            <person name="Walsh D.A."/>
            <person name="Denef V.J."/>
            <person name="McMahon K.D."/>
            <person name="Konstantinidis K.T."/>
            <person name="Eloe-Fadrosh E.A."/>
            <person name="Kyrpides N.C."/>
            <person name="Woyke T."/>
        </authorList>
    </citation>
    <scope>NUCLEOTIDE SEQUENCE</scope>
    <source>
        <strain evidence="2">GVMAG-M-3300023174-134</strain>
    </source>
</reference>
<evidence type="ECO:0000313" key="2">
    <source>
        <dbReference type="EMBL" id="QHT13867.1"/>
    </source>
</evidence>
<dbReference type="Pfam" id="PF03016">
    <property type="entry name" value="Exostosin_GT47"/>
    <property type="match status" value="1"/>
</dbReference>
<organism evidence="2">
    <name type="scientific">viral metagenome</name>
    <dbReference type="NCBI Taxonomy" id="1070528"/>
    <lineage>
        <taxon>unclassified sequences</taxon>
        <taxon>metagenomes</taxon>
        <taxon>organismal metagenomes</taxon>
    </lineage>
</organism>
<evidence type="ECO:0000259" key="1">
    <source>
        <dbReference type="Pfam" id="PF03016"/>
    </source>
</evidence>
<feature type="domain" description="Exostosin GT47" evidence="1">
    <location>
        <begin position="126"/>
        <end position="259"/>
    </location>
</feature>
<name>A0A6C0DBI8_9ZZZZ</name>
<accession>A0A6C0DBI8</accession>
<protein>
    <recommendedName>
        <fullName evidence="1">Exostosin GT47 domain-containing protein</fullName>
    </recommendedName>
</protein>